<dbReference type="OrthoDB" id="9770043at2"/>
<dbReference type="InterPro" id="IPR012938">
    <property type="entry name" value="Glc/Sorbosone_DH"/>
</dbReference>
<evidence type="ECO:0000259" key="3">
    <source>
        <dbReference type="Pfam" id="PF07995"/>
    </source>
</evidence>
<feature type="chain" id="PRO_5001802683" evidence="2">
    <location>
        <begin position="19"/>
        <end position="456"/>
    </location>
</feature>
<reference evidence="5 6" key="1">
    <citation type="submission" date="2014-07" db="EMBL/GenBank/DDBJ databases">
        <title>Genome of Chryseobacterium soli DSM 19298.</title>
        <authorList>
            <person name="Stropko S.J."/>
            <person name="Pipes S.E."/>
            <person name="Newman J."/>
        </authorList>
    </citation>
    <scope>NUCLEOTIDE SEQUENCE [LARGE SCALE GENOMIC DNA]</scope>
    <source>
        <strain evidence="5 6">DSM 19298</strain>
    </source>
</reference>
<evidence type="ECO:0000313" key="6">
    <source>
        <dbReference type="Proteomes" id="UP000028705"/>
    </source>
</evidence>
<dbReference type="InterPro" id="IPR011041">
    <property type="entry name" value="Quinoprot_gluc/sorb_DH_b-prop"/>
</dbReference>
<comment type="caution">
    <text evidence="5">The sequence shown here is derived from an EMBL/GenBank/DDBJ whole genome shotgun (WGS) entry which is preliminary data.</text>
</comment>
<dbReference type="eggNOG" id="COG2133">
    <property type="taxonomic scope" value="Bacteria"/>
</dbReference>
<dbReference type="InterPro" id="IPR026444">
    <property type="entry name" value="Secre_tail"/>
</dbReference>
<feature type="domain" description="Glucose/Sorbosone dehydrogenase" evidence="3">
    <location>
        <begin position="30"/>
        <end position="328"/>
    </location>
</feature>
<dbReference type="Pfam" id="PF07995">
    <property type="entry name" value="GSDH"/>
    <property type="match status" value="1"/>
</dbReference>
<proteinExistence type="predicted"/>
<evidence type="ECO:0000256" key="1">
    <source>
        <dbReference type="ARBA" id="ARBA00022729"/>
    </source>
</evidence>
<dbReference type="Pfam" id="PF18962">
    <property type="entry name" value="Por_Secre_tail"/>
    <property type="match status" value="1"/>
</dbReference>
<dbReference type="Proteomes" id="UP000028705">
    <property type="component" value="Unassembled WGS sequence"/>
</dbReference>
<dbReference type="NCBIfam" id="TIGR04183">
    <property type="entry name" value="Por_Secre_tail"/>
    <property type="match status" value="1"/>
</dbReference>
<sequence>MKNLLFSVSIFSSLILNAQNINLEEFATGLSNPVEITNAGDSRLFVVQQDGIIKIVQPNGTVNAANFLNISSKVTFNGERGLLGLAFHPQYSTNGYFFVYYNNTDGNITLSRYTVSTTDPNAADPNSEKIMLNITKPFTNHNGGSIHFAPDGNLWVITGDGGSGGDPNNNAQNKNALLGKMLRIDVNATGPYNIPSDNPFVGTSVDGADEVWAYGLRNAWKFSFDITTGNAMIADVGQGAIEEINKMPITQAGLNYGWRCYEGNSTYNTAGCPNSSTLTFPVAVYDHSGGKCSITGGYVYRGTQYPSLQGRYFFADYCSSQIGILNTDNSVIWTSAYSGSSFSTFGQNAQKDLFVAALNTGKIYKITTGTLSTQENTHLNELKMYPNPASKKVFIEGLQDKNSTAEIISAEGRRVLEGTKINSDNSVDISGIPSGVYYLILKSGDLKSYSQKLIVK</sequence>
<evidence type="ECO:0000313" key="5">
    <source>
        <dbReference type="EMBL" id="KFF14824.1"/>
    </source>
</evidence>
<dbReference type="InterPro" id="IPR011042">
    <property type="entry name" value="6-blade_b-propeller_TolB-like"/>
</dbReference>
<feature type="domain" description="Secretion system C-terminal sorting" evidence="4">
    <location>
        <begin position="384"/>
        <end position="455"/>
    </location>
</feature>
<dbReference type="Gene3D" id="2.120.10.30">
    <property type="entry name" value="TolB, C-terminal domain"/>
    <property type="match status" value="1"/>
</dbReference>
<evidence type="ECO:0000256" key="2">
    <source>
        <dbReference type="SAM" id="SignalP"/>
    </source>
</evidence>
<gene>
    <name evidence="5" type="ORF">IW15_05165</name>
</gene>
<dbReference type="RefSeq" id="WP_034709698.1">
    <property type="nucleotide sequence ID" value="NZ_JPRH01000001.1"/>
</dbReference>
<protein>
    <submittedName>
        <fullName evidence="5">Cadherin</fullName>
    </submittedName>
</protein>
<name>A0A086ADR0_9FLAO</name>
<dbReference type="EMBL" id="JPRH01000001">
    <property type="protein sequence ID" value="KFF14824.1"/>
    <property type="molecule type" value="Genomic_DNA"/>
</dbReference>
<dbReference type="PANTHER" id="PTHR19328:SF75">
    <property type="entry name" value="ALDOSE SUGAR DEHYDROGENASE YLII"/>
    <property type="match status" value="1"/>
</dbReference>
<keyword evidence="6" id="KW-1185">Reference proteome</keyword>
<dbReference type="AlphaFoldDB" id="A0A086ADR0"/>
<feature type="signal peptide" evidence="2">
    <location>
        <begin position="1"/>
        <end position="18"/>
    </location>
</feature>
<dbReference type="STRING" id="445961.IW15_05165"/>
<keyword evidence="1 2" id="KW-0732">Signal</keyword>
<organism evidence="5 6">
    <name type="scientific">Chryseobacterium soli</name>
    <dbReference type="NCBI Taxonomy" id="445961"/>
    <lineage>
        <taxon>Bacteria</taxon>
        <taxon>Pseudomonadati</taxon>
        <taxon>Bacteroidota</taxon>
        <taxon>Flavobacteriia</taxon>
        <taxon>Flavobacteriales</taxon>
        <taxon>Weeksellaceae</taxon>
        <taxon>Chryseobacterium group</taxon>
        <taxon>Chryseobacterium</taxon>
    </lineage>
</organism>
<evidence type="ECO:0000259" key="4">
    <source>
        <dbReference type="Pfam" id="PF18962"/>
    </source>
</evidence>
<dbReference type="PANTHER" id="PTHR19328">
    <property type="entry name" value="HEDGEHOG-INTERACTING PROTEIN"/>
    <property type="match status" value="1"/>
</dbReference>
<dbReference type="SUPFAM" id="SSF50952">
    <property type="entry name" value="Soluble quinoprotein glucose dehydrogenase"/>
    <property type="match status" value="1"/>
</dbReference>
<accession>A0A086ADR0</accession>